<feature type="compositionally biased region" description="Acidic residues" evidence="1">
    <location>
        <begin position="358"/>
        <end position="371"/>
    </location>
</feature>
<keyword evidence="3" id="KW-1185">Reference proteome</keyword>
<gene>
    <name evidence="2" type="ORF">CPB83DRAFT_855645</name>
</gene>
<protein>
    <submittedName>
        <fullName evidence="2">Uncharacterized protein</fullName>
    </submittedName>
</protein>
<sequence length="489" mass="54922">MSSQNLQAQQGAMNPMMWANQMAQPQQMQNPMLQMAPFNMISQQIMQEAFAMAQPVDSSDDPTLLTALLNAKRSRRNFKEALNGLHGTNGHSASLWKDYYLEHKDRIDDWIEKCIQKEQGKVAGPSKLQYSPYTNGVAASSSLSNGAGEIHKPPTIKKPSPASFKREPSPPLRKPGPSRLSTATPPVKSLQKKKAKTLSDTAQPIMSSRRSTMNSLSVDAPMFGSRLPAPNASIKVPLPPSRSPSPPANIVQSARGNKFTPEDREYFIKFLGWTLKKDPDLNRTDLCALLAEKAPHHSAQSWGSYWSNNHDLPDKILASARGEISEDSEPEVMPTKKRRPVYKDPDTTDDERISHSTEDDEESDDDDDEEIQIYSSSQMSGQGSYNEADFYFAAKHIASANWDGVTSRQQWDEFQNMYPGRSYKSWAEYYRRNKSGLDKLAARIRRAETASVPMQRARPSKLPSFKKRKYEDDETETESIKRGKLGESD</sequence>
<dbReference type="EMBL" id="MU157858">
    <property type="protein sequence ID" value="KAF9527803.1"/>
    <property type="molecule type" value="Genomic_DNA"/>
</dbReference>
<feature type="compositionally biased region" description="Basic and acidic residues" evidence="1">
    <location>
        <begin position="341"/>
        <end position="357"/>
    </location>
</feature>
<reference evidence="2" key="1">
    <citation type="submission" date="2020-11" db="EMBL/GenBank/DDBJ databases">
        <authorList>
            <consortium name="DOE Joint Genome Institute"/>
            <person name="Ahrendt S."/>
            <person name="Riley R."/>
            <person name="Andreopoulos W."/>
            <person name="Labutti K."/>
            <person name="Pangilinan J."/>
            <person name="Ruiz-Duenas F.J."/>
            <person name="Barrasa J.M."/>
            <person name="Sanchez-Garcia M."/>
            <person name="Camarero S."/>
            <person name="Miyauchi S."/>
            <person name="Serrano A."/>
            <person name="Linde D."/>
            <person name="Babiker R."/>
            <person name="Drula E."/>
            <person name="Ayuso-Fernandez I."/>
            <person name="Pacheco R."/>
            <person name="Padilla G."/>
            <person name="Ferreira P."/>
            <person name="Barriuso J."/>
            <person name="Kellner H."/>
            <person name="Castanera R."/>
            <person name="Alfaro M."/>
            <person name="Ramirez L."/>
            <person name="Pisabarro A.G."/>
            <person name="Kuo A."/>
            <person name="Tritt A."/>
            <person name="Lipzen A."/>
            <person name="He G."/>
            <person name="Yan M."/>
            <person name="Ng V."/>
            <person name="Cullen D."/>
            <person name="Martin F."/>
            <person name="Rosso M.-N."/>
            <person name="Henrissat B."/>
            <person name="Hibbett D."/>
            <person name="Martinez A.T."/>
            <person name="Grigoriev I.V."/>
        </authorList>
    </citation>
    <scope>NUCLEOTIDE SEQUENCE</scope>
    <source>
        <strain evidence="2">CBS 506.95</strain>
    </source>
</reference>
<evidence type="ECO:0000313" key="2">
    <source>
        <dbReference type="EMBL" id="KAF9527803.1"/>
    </source>
</evidence>
<feature type="region of interest" description="Disordered" evidence="1">
    <location>
        <begin position="448"/>
        <end position="489"/>
    </location>
</feature>
<evidence type="ECO:0000313" key="3">
    <source>
        <dbReference type="Proteomes" id="UP000807306"/>
    </source>
</evidence>
<name>A0A9P6EF87_9AGAR</name>
<comment type="caution">
    <text evidence="2">The sequence shown here is derived from an EMBL/GenBank/DDBJ whole genome shotgun (WGS) entry which is preliminary data.</text>
</comment>
<accession>A0A9P6EF87</accession>
<dbReference type="OrthoDB" id="3194584at2759"/>
<feature type="region of interest" description="Disordered" evidence="1">
    <location>
        <begin position="238"/>
        <end position="257"/>
    </location>
</feature>
<dbReference type="Proteomes" id="UP000807306">
    <property type="component" value="Unassembled WGS sequence"/>
</dbReference>
<feature type="compositionally biased region" description="Basic and acidic residues" evidence="1">
    <location>
        <begin position="478"/>
        <end position="489"/>
    </location>
</feature>
<proteinExistence type="predicted"/>
<evidence type="ECO:0000256" key="1">
    <source>
        <dbReference type="SAM" id="MobiDB-lite"/>
    </source>
</evidence>
<feature type="compositionally biased region" description="Pro residues" evidence="1">
    <location>
        <begin position="238"/>
        <end position="247"/>
    </location>
</feature>
<feature type="region of interest" description="Disordered" evidence="1">
    <location>
        <begin position="144"/>
        <end position="203"/>
    </location>
</feature>
<organism evidence="2 3">
    <name type="scientific">Crepidotus variabilis</name>
    <dbReference type="NCBI Taxonomy" id="179855"/>
    <lineage>
        <taxon>Eukaryota</taxon>
        <taxon>Fungi</taxon>
        <taxon>Dikarya</taxon>
        <taxon>Basidiomycota</taxon>
        <taxon>Agaricomycotina</taxon>
        <taxon>Agaricomycetes</taxon>
        <taxon>Agaricomycetidae</taxon>
        <taxon>Agaricales</taxon>
        <taxon>Agaricineae</taxon>
        <taxon>Crepidotaceae</taxon>
        <taxon>Crepidotus</taxon>
    </lineage>
</organism>
<dbReference type="AlphaFoldDB" id="A0A9P6EF87"/>
<feature type="compositionally biased region" description="Low complexity" evidence="1">
    <location>
        <begin position="372"/>
        <end position="383"/>
    </location>
</feature>
<feature type="region of interest" description="Disordered" evidence="1">
    <location>
        <begin position="320"/>
        <end position="383"/>
    </location>
</feature>